<dbReference type="AlphaFoldDB" id="A0AAD3XX97"/>
<comment type="subcellular location">
    <subcellularLocation>
        <location evidence="1">Nucleus</location>
    </subcellularLocation>
</comment>
<dbReference type="GO" id="GO:0008270">
    <property type="term" value="F:zinc ion binding"/>
    <property type="evidence" value="ECO:0007669"/>
    <property type="project" value="UniProtKB-KW"/>
</dbReference>
<keyword evidence="6" id="KW-0804">Transcription</keyword>
<dbReference type="Proteomes" id="UP001279734">
    <property type="component" value="Unassembled WGS sequence"/>
</dbReference>
<proteinExistence type="predicted"/>
<evidence type="ECO:0000256" key="9">
    <source>
        <dbReference type="SAM" id="MobiDB-lite"/>
    </source>
</evidence>
<comment type="caution">
    <text evidence="11">The sequence shown here is derived from an EMBL/GenBank/DDBJ whole genome shotgun (WGS) entry which is preliminary data.</text>
</comment>
<dbReference type="PANTHER" id="PTHR45801">
    <property type="entry name" value="OS07G0101800 PROTEIN"/>
    <property type="match status" value="1"/>
</dbReference>
<dbReference type="PANTHER" id="PTHR45801:SF117">
    <property type="entry name" value="OS07G0417400 PROTEIN"/>
    <property type="match status" value="1"/>
</dbReference>
<keyword evidence="12" id="KW-1185">Reference proteome</keyword>
<feature type="region of interest" description="Disordered" evidence="9">
    <location>
        <begin position="1"/>
        <end position="30"/>
    </location>
</feature>
<dbReference type="Gene3D" id="3.30.160.60">
    <property type="entry name" value="Classic Zinc Finger"/>
    <property type="match status" value="1"/>
</dbReference>
<evidence type="ECO:0000256" key="1">
    <source>
        <dbReference type="ARBA" id="ARBA00004123"/>
    </source>
</evidence>
<evidence type="ECO:0000256" key="2">
    <source>
        <dbReference type="ARBA" id="ARBA00022723"/>
    </source>
</evidence>
<accession>A0AAD3XX97</accession>
<evidence type="ECO:0000259" key="10">
    <source>
        <dbReference type="PROSITE" id="PS50157"/>
    </source>
</evidence>
<protein>
    <recommendedName>
        <fullName evidence="10">C2H2-type domain-containing protein</fullName>
    </recommendedName>
</protein>
<reference evidence="11" key="1">
    <citation type="submission" date="2023-05" db="EMBL/GenBank/DDBJ databases">
        <title>Nepenthes gracilis genome sequencing.</title>
        <authorList>
            <person name="Fukushima K."/>
        </authorList>
    </citation>
    <scope>NUCLEOTIDE SEQUENCE</scope>
    <source>
        <strain evidence="11">SING2019-196</strain>
    </source>
</reference>
<evidence type="ECO:0000256" key="6">
    <source>
        <dbReference type="ARBA" id="ARBA00023163"/>
    </source>
</evidence>
<dbReference type="PROSITE" id="PS00028">
    <property type="entry name" value="ZINC_FINGER_C2H2_1"/>
    <property type="match status" value="1"/>
</dbReference>
<dbReference type="InterPro" id="IPR052426">
    <property type="entry name" value="Plant_dev_regulator"/>
</dbReference>
<evidence type="ECO:0000256" key="3">
    <source>
        <dbReference type="ARBA" id="ARBA00022771"/>
    </source>
</evidence>
<keyword evidence="5" id="KW-0805">Transcription regulation</keyword>
<dbReference type="SUPFAM" id="SSF57667">
    <property type="entry name" value="beta-beta-alpha zinc fingers"/>
    <property type="match status" value="1"/>
</dbReference>
<dbReference type="PROSITE" id="PS50157">
    <property type="entry name" value="ZINC_FINGER_C2H2_2"/>
    <property type="match status" value="1"/>
</dbReference>
<evidence type="ECO:0000313" key="11">
    <source>
        <dbReference type="EMBL" id="GMH20878.1"/>
    </source>
</evidence>
<keyword evidence="2" id="KW-0479">Metal-binding</keyword>
<feature type="compositionally biased region" description="Basic residues" evidence="9">
    <location>
        <begin position="1"/>
        <end position="12"/>
    </location>
</feature>
<dbReference type="EMBL" id="BSYO01000022">
    <property type="protein sequence ID" value="GMH20878.1"/>
    <property type="molecule type" value="Genomic_DNA"/>
</dbReference>
<name>A0AAD3XX97_NEPGR</name>
<sequence length="155" mass="17934">MESTHSHHRHFKISNEEEEDDDEQRSQDNDEMSTVRFYDCVFCRRGFTSAQALGGHMNIHRKDRTSSCRKTNEDNQALDHHIRSYSAFNLSHSSEFSFPLEPSRNNHQKCSSGFTSTGNPPRHVLFFIEKGRSQGFNHGEGDQELDLELRLGHKP</sequence>
<dbReference type="GO" id="GO:0005634">
    <property type="term" value="C:nucleus"/>
    <property type="evidence" value="ECO:0007669"/>
    <property type="project" value="UniProtKB-SubCell"/>
</dbReference>
<organism evidence="11 12">
    <name type="scientific">Nepenthes gracilis</name>
    <name type="common">Slender pitcher plant</name>
    <dbReference type="NCBI Taxonomy" id="150966"/>
    <lineage>
        <taxon>Eukaryota</taxon>
        <taxon>Viridiplantae</taxon>
        <taxon>Streptophyta</taxon>
        <taxon>Embryophyta</taxon>
        <taxon>Tracheophyta</taxon>
        <taxon>Spermatophyta</taxon>
        <taxon>Magnoliopsida</taxon>
        <taxon>eudicotyledons</taxon>
        <taxon>Gunneridae</taxon>
        <taxon>Pentapetalae</taxon>
        <taxon>Caryophyllales</taxon>
        <taxon>Nepenthaceae</taxon>
        <taxon>Nepenthes</taxon>
    </lineage>
</organism>
<keyword evidence="7" id="KW-0539">Nucleus</keyword>
<evidence type="ECO:0000256" key="8">
    <source>
        <dbReference type="PROSITE-ProRule" id="PRU00042"/>
    </source>
</evidence>
<evidence type="ECO:0000256" key="4">
    <source>
        <dbReference type="ARBA" id="ARBA00022833"/>
    </source>
</evidence>
<evidence type="ECO:0000256" key="7">
    <source>
        <dbReference type="ARBA" id="ARBA00023242"/>
    </source>
</evidence>
<keyword evidence="3 8" id="KW-0863">Zinc-finger</keyword>
<evidence type="ECO:0000256" key="5">
    <source>
        <dbReference type="ARBA" id="ARBA00023015"/>
    </source>
</evidence>
<keyword evidence="4" id="KW-0862">Zinc</keyword>
<evidence type="ECO:0000313" key="12">
    <source>
        <dbReference type="Proteomes" id="UP001279734"/>
    </source>
</evidence>
<dbReference type="InterPro" id="IPR036236">
    <property type="entry name" value="Znf_C2H2_sf"/>
</dbReference>
<feature type="domain" description="C2H2-type" evidence="10">
    <location>
        <begin position="38"/>
        <end position="65"/>
    </location>
</feature>
<gene>
    <name evidence="11" type="ORF">Nepgr_022720</name>
</gene>
<dbReference type="InterPro" id="IPR013087">
    <property type="entry name" value="Znf_C2H2_type"/>
</dbReference>